<keyword evidence="7" id="KW-1185">Reference proteome</keyword>
<accession>A0ABU1MR93</accession>
<evidence type="ECO:0000313" key="6">
    <source>
        <dbReference type="EMBL" id="MDR6512870.1"/>
    </source>
</evidence>
<dbReference type="InterPro" id="IPR016160">
    <property type="entry name" value="Ald_DH_CS_CYS"/>
</dbReference>
<dbReference type="InterPro" id="IPR050740">
    <property type="entry name" value="Aldehyde_DH_Superfamily"/>
</dbReference>
<dbReference type="InterPro" id="IPR010102">
    <property type="entry name" value="Succ_semiAld_DH"/>
</dbReference>
<proteinExistence type="inferred from homology"/>
<dbReference type="InterPro" id="IPR029510">
    <property type="entry name" value="Ald_DH_CS_GLU"/>
</dbReference>
<sequence>MSDILEVIRPALKRADLWREQAFVAGQWRGAAATIAVDNPATGAVIGHVPDLGAAETREAVDAAQAAFGPWKAKTAKERGAVLKRWAALMLEHADDLATIMTAEQGKPLAEAKGEVGYAASFLEWFGEEARRVRGEVIAPHQADRRLVVTRQPVGVVGAVTPWNFPLAMITRKAGPALAVGCPIVIKPSELTPFSALALAALAQEAGLPDGLLSVITGHAKPIGEVLTGDSRVAKFTFTGSTAVGKLLAAQCAGTVKRVSLELGGNAPFIVFEDADLDAAVEGALASKFRNTGQTCVCANRLLVHTDVHDAFAQKLAARVAAYRVGPGLDGPTDQGPLIDDRAVAKITAHVADAVAKGGKILTGGKQAKAIGARFFEPTVIADVPADALLNREETFGPLAGLVRFSSEQEAVALANDTRAGLAAYAYTADAARQWRLTESLEYGMVGINTGLISTEVAPFGGVKESGLGREGSHLGADDYLDVKLACIAVPAL</sequence>
<feature type="domain" description="Aldehyde dehydrogenase" evidence="5">
    <location>
        <begin position="32"/>
        <end position="484"/>
    </location>
</feature>
<dbReference type="PANTHER" id="PTHR43353:SF5">
    <property type="entry name" value="SUCCINATE-SEMIALDEHYDE DEHYDROGENASE, MITOCHONDRIAL"/>
    <property type="match status" value="1"/>
</dbReference>
<dbReference type="RefSeq" id="WP_309806282.1">
    <property type="nucleotide sequence ID" value="NZ_JAVDRD010000012.1"/>
</dbReference>
<dbReference type="EC" id="1.2.1.79" evidence="6"/>
<dbReference type="EMBL" id="JAVDRD010000012">
    <property type="protein sequence ID" value="MDR6512870.1"/>
    <property type="molecule type" value="Genomic_DNA"/>
</dbReference>
<evidence type="ECO:0000256" key="4">
    <source>
        <dbReference type="RuleBase" id="RU003345"/>
    </source>
</evidence>
<dbReference type="PANTHER" id="PTHR43353">
    <property type="entry name" value="SUCCINATE-SEMIALDEHYDE DEHYDROGENASE, MITOCHONDRIAL"/>
    <property type="match status" value="1"/>
</dbReference>
<gene>
    <name evidence="6" type="ORF">J2792_003757</name>
</gene>
<evidence type="ECO:0000313" key="7">
    <source>
        <dbReference type="Proteomes" id="UP001184150"/>
    </source>
</evidence>
<dbReference type="EC" id="1.2.1.16" evidence="6"/>
<dbReference type="InterPro" id="IPR016162">
    <property type="entry name" value="Ald_DH_N"/>
</dbReference>
<dbReference type="InterPro" id="IPR016163">
    <property type="entry name" value="Ald_DH_C"/>
</dbReference>
<reference evidence="6 7" key="1">
    <citation type="submission" date="2023-07" db="EMBL/GenBank/DDBJ databases">
        <title>Sorghum-associated microbial communities from plants grown in Nebraska, USA.</title>
        <authorList>
            <person name="Schachtman D."/>
        </authorList>
    </citation>
    <scope>NUCLEOTIDE SEQUENCE [LARGE SCALE GENOMIC DNA]</scope>
    <source>
        <strain evidence="6 7">DS1027</strain>
    </source>
</reference>
<dbReference type="Pfam" id="PF00171">
    <property type="entry name" value="Aldedh"/>
    <property type="match status" value="1"/>
</dbReference>
<dbReference type="Gene3D" id="3.40.309.10">
    <property type="entry name" value="Aldehyde Dehydrogenase, Chain A, domain 2"/>
    <property type="match status" value="1"/>
</dbReference>
<evidence type="ECO:0000256" key="1">
    <source>
        <dbReference type="ARBA" id="ARBA00009986"/>
    </source>
</evidence>
<dbReference type="EC" id="1.2.1.20" evidence="6"/>
<dbReference type="NCBIfam" id="TIGR01780">
    <property type="entry name" value="SSADH"/>
    <property type="match status" value="1"/>
</dbReference>
<dbReference type="SUPFAM" id="SSF53720">
    <property type="entry name" value="ALDH-like"/>
    <property type="match status" value="1"/>
</dbReference>
<feature type="active site" evidence="3">
    <location>
        <position position="262"/>
    </location>
</feature>
<keyword evidence="2 4" id="KW-0560">Oxidoreductase</keyword>
<dbReference type="InterPro" id="IPR015590">
    <property type="entry name" value="Aldehyde_DH_dom"/>
</dbReference>
<dbReference type="GO" id="GO:0102810">
    <property type="term" value="F:glutarate-semialdehyde dehydrogenase (NADP+) activity"/>
    <property type="evidence" value="ECO:0007669"/>
    <property type="project" value="UniProtKB-EC"/>
</dbReference>
<organism evidence="6 7">
    <name type="scientific">Novosphingobium capsulatum</name>
    <dbReference type="NCBI Taxonomy" id="13688"/>
    <lineage>
        <taxon>Bacteria</taxon>
        <taxon>Pseudomonadati</taxon>
        <taxon>Pseudomonadota</taxon>
        <taxon>Alphaproteobacteria</taxon>
        <taxon>Sphingomonadales</taxon>
        <taxon>Sphingomonadaceae</taxon>
        <taxon>Novosphingobium</taxon>
    </lineage>
</organism>
<dbReference type="CDD" id="cd07103">
    <property type="entry name" value="ALDH_F5_SSADH_GabD"/>
    <property type="match status" value="1"/>
</dbReference>
<comment type="similarity">
    <text evidence="1 4">Belongs to the aldehyde dehydrogenase family.</text>
</comment>
<evidence type="ECO:0000256" key="3">
    <source>
        <dbReference type="PROSITE-ProRule" id="PRU10007"/>
    </source>
</evidence>
<comment type="caution">
    <text evidence="6">The sequence shown here is derived from an EMBL/GenBank/DDBJ whole genome shotgun (WGS) entry which is preliminary data.</text>
</comment>
<dbReference type="GO" id="GO:0036243">
    <property type="term" value="F:succinate-semialdehyde dehydrogenase (NADP+) activity"/>
    <property type="evidence" value="ECO:0007669"/>
    <property type="project" value="UniProtKB-EC"/>
</dbReference>
<evidence type="ECO:0000256" key="2">
    <source>
        <dbReference type="ARBA" id="ARBA00023002"/>
    </source>
</evidence>
<protein>
    <submittedName>
        <fullName evidence="6">Succinate-semialdehyde dehydrogenase/glutarate-semialdehyde dehydrogenase</fullName>
        <ecNumber evidence="6">1.2.1.16</ecNumber>
        <ecNumber evidence="6">1.2.1.20</ecNumber>
        <ecNumber evidence="6">1.2.1.79</ecNumber>
    </submittedName>
</protein>
<dbReference type="PROSITE" id="PS00070">
    <property type="entry name" value="ALDEHYDE_DEHYDR_CYS"/>
    <property type="match status" value="1"/>
</dbReference>
<name>A0ABU1MR93_9SPHN</name>
<evidence type="ECO:0000259" key="5">
    <source>
        <dbReference type="Pfam" id="PF00171"/>
    </source>
</evidence>
<dbReference type="Gene3D" id="3.40.605.10">
    <property type="entry name" value="Aldehyde Dehydrogenase, Chain A, domain 1"/>
    <property type="match status" value="1"/>
</dbReference>
<dbReference type="PROSITE" id="PS00687">
    <property type="entry name" value="ALDEHYDE_DEHYDR_GLU"/>
    <property type="match status" value="1"/>
</dbReference>
<dbReference type="InterPro" id="IPR016161">
    <property type="entry name" value="Ald_DH/histidinol_DH"/>
</dbReference>
<dbReference type="Proteomes" id="UP001184150">
    <property type="component" value="Unassembled WGS sequence"/>
</dbReference>